<dbReference type="Pfam" id="PF00564">
    <property type="entry name" value="PB1"/>
    <property type="match status" value="1"/>
</dbReference>
<gene>
    <name evidence="3" type="ORF">EJB05_05095</name>
</gene>
<sequence length="242" mass="26790">MAAEASFALDERMKITCSHGGRLLPCGPDGALRYIGGETRVLVVPRSASFRDLAVRLSEMAGGAEVRAVRHRLADEGLEDVIVSVTCDEELAHMRHEYDRLRATRPSATFRVFVTTTIAPGSGGGDDVRRRRAARMRHVHSEQTISRSAQLHRHPAYPVAMRRVQSAQEFRMQQSIHHRSHQSRCVCQRPCPRTAAPAPVGLPYMSKNACGESGAEKAASARSRDAKSTTDFDKGRAIWEFE</sequence>
<dbReference type="CDD" id="cd06410">
    <property type="entry name" value="PB1_UP2"/>
    <property type="match status" value="1"/>
</dbReference>
<dbReference type="Gramene" id="TVU45604">
    <property type="protein sequence ID" value="TVU45604"/>
    <property type="gene ID" value="EJB05_05095"/>
</dbReference>
<dbReference type="PANTHER" id="PTHR31066:SF45">
    <property type="entry name" value="PB1 DOMAIN-CONTAINING PROTEIN"/>
    <property type="match status" value="1"/>
</dbReference>
<dbReference type="OrthoDB" id="634045at2759"/>
<feature type="non-terminal residue" evidence="3">
    <location>
        <position position="1"/>
    </location>
</feature>
<dbReference type="InterPro" id="IPR053198">
    <property type="entry name" value="Gynoecium_Dev_Regulator"/>
</dbReference>
<feature type="region of interest" description="Disordered" evidence="1">
    <location>
        <begin position="209"/>
        <end position="242"/>
    </location>
</feature>
<dbReference type="InterPro" id="IPR000270">
    <property type="entry name" value="PB1_dom"/>
</dbReference>
<accession>A0A5J9WEA9</accession>
<reference evidence="3 4" key="1">
    <citation type="journal article" date="2019" name="Sci. Rep.">
        <title>A high-quality genome of Eragrostis curvula grass provides insights into Poaceae evolution and supports new strategies to enhance forage quality.</title>
        <authorList>
            <person name="Carballo J."/>
            <person name="Santos B.A.C.M."/>
            <person name="Zappacosta D."/>
            <person name="Garbus I."/>
            <person name="Selva J.P."/>
            <person name="Gallo C.A."/>
            <person name="Diaz A."/>
            <person name="Albertini E."/>
            <person name="Caccamo M."/>
            <person name="Echenique V."/>
        </authorList>
    </citation>
    <scope>NUCLEOTIDE SEQUENCE [LARGE SCALE GENOMIC DNA]</scope>
    <source>
        <strain evidence="4">cv. Victoria</strain>
        <tissue evidence="3">Leaf</tissue>
    </source>
</reference>
<evidence type="ECO:0000259" key="2">
    <source>
        <dbReference type="SMART" id="SM00666"/>
    </source>
</evidence>
<evidence type="ECO:0000256" key="1">
    <source>
        <dbReference type="SAM" id="MobiDB-lite"/>
    </source>
</evidence>
<proteinExistence type="predicted"/>
<organism evidence="3 4">
    <name type="scientific">Eragrostis curvula</name>
    <name type="common">weeping love grass</name>
    <dbReference type="NCBI Taxonomy" id="38414"/>
    <lineage>
        <taxon>Eukaryota</taxon>
        <taxon>Viridiplantae</taxon>
        <taxon>Streptophyta</taxon>
        <taxon>Embryophyta</taxon>
        <taxon>Tracheophyta</taxon>
        <taxon>Spermatophyta</taxon>
        <taxon>Magnoliopsida</taxon>
        <taxon>Liliopsida</taxon>
        <taxon>Poales</taxon>
        <taxon>Poaceae</taxon>
        <taxon>PACMAD clade</taxon>
        <taxon>Chloridoideae</taxon>
        <taxon>Eragrostideae</taxon>
        <taxon>Eragrostidinae</taxon>
        <taxon>Eragrostis</taxon>
    </lineage>
</organism>
<dbReference type="SUPFAM" id="SSF54277">
    <property type="entry name" value="CAD &amp; PB1 domains"/>
    <property type="match status" value="1"/>
</dbReference>
<dbReference type="SMART" id="SM00666">
    <property type="entry name" value="PB1"/>
    <property type="match status" value="1"/>
</dbReference>
<feature type="compositionally biased region" description="Basic and acidic residues" evidence="1">
    <location>
        <begin position="222"/>
        <end position="242"/>
    </location>
</feature>
<name>A0A5J9WEA9_9POAL</name>
<protein>
    <recommendedName>
        <fullName evidence="2">PB1 domain-containing protein</fullName>
    </recommendedName>
</protein>
<dbReference type="Proteomes" id="UP000324897">
    <property type="component" value="Chromosome 5"/>
</dbReference>
<dbReference type="AlphaFoldDB" id="A0A5J9WEA9"/>
<dbReference type="EMBL" id="RWGY01000004">
    <property type="protein sequence ID" value="TVU45604.1"/>
    <property type="molecule type" value="Genomic_DNA"/>
</dbReference>
<keyword evidence="4" id="KW-1185">Reference proteome</keyword>
<evidence type="ECO:0000313" key="3">
    <source>
        <dbReference type="EMBL" id="TVU45604.1"/>
    </source>
</evidence>
<feature type="domain" description="PB1" evidence="2">
    <location>
        <begin position="27"/>
        <end position="117"/>
    </location>
</feature>
<comment type="caution">
    <text evidence="3">The sequence shown here is derived from an EMBL/GenBank/DDBJ whole genome shotgun (WGS) entry which is preliminary data.</text>
</comment>
<evidence type="ECO:0000313" key="4">
    <source>
        <dbReference type="Proteomes" id="UP000324897"/>
    </source>
</evidence>
<dbReference type="PANTHER" id="PTHR31066">
    <property type="entry name" value="OS05G0427100 PROTEIN-RELATED"/>
    <property type="match status" value="1"/>
</dbReference>